<dbReference type="RefSeq" id="XP_009856003.1">
    <property type="nucleotide sequence ID" value="XM_009857701.1"/>
</dbReference>
<dbReference type="KEGG" id="nte:NEUTE1DRAFT149910"/>
<dbReference type="VEuPathDB" id="FungiDB:NEUTE1DRAFT_149910"/>
<dbReference type="HOGENOM" id="CLU_2483921_0_0_1"/>
<feature type="region of interest" description="Disordered" evidence="1">
    <location>
        <begin position="34"/>
        <end position="87"/>
    </location>
</feature>
<dbReference type="EMBL" id="GL891382">
    <property type="protein sequence ID" value="EGO52361.1"/>
    <property type="molecule type" value="Genomic_DNA"/>
</dbReference>
<dbReference type="AlphaFoldDB" id="F8N1T4"/>
<keyword evidence="3" id="KW-1185">Reference proteome</keyword>
<gene>
    <name evidence="2" type="ORF">NEUTE1DRAFT_149910</name>
</gene>
<protein>
    <submittedName>
        <fullName evidence="2">Uncharacterized protein</fullName>
    </submittedName>
</protein>
<reference evidence="3" key="1">
    <citation type="journal article" date="2011" name="Genetics">
        <title>Massive changes in genome architecture accompany the transition to self-fertility in the filamentous fungus Neurospora tetrasperma.</title>
        <authorList>
            <person name="Ellison C.E."/>
            <person name="Stajich J.E."/>
            <person name="Jacobson D.J."/>
            <person name="Natvig D.O."/>
            <person name="Lapidus A."/>
            <person name="Foster B."/>
            <person name="Aerts A."/>
            <person name="Riley R."/>
            <person name="Lindquist E.A."/>
            <person name="Grigoriev I.V."/>
            <person name="Taylor J.W."/>
        </authorList>
    </citation>
    <scope>NUCLEOTIDE SEQUENCE [LARGE SCALE GENOMIC DNA]</scope>
    <source>
        <strain evidence="3">FGSC 2508 / P0657</strain>
    </source>
</reference>
<accession>F8N1T4</accession>
<dbReference type="GeneID" id="20827175"/>
<sequence length="87" mass="9149">MSLRLIPKGTFQPVIPRRPSTSSFYLTTVQPLPAHSKDSTAQTSAQAALSPAATASNGNLNKNSSNSTNNKRKKDGLKPIITTDGPG</sequence>
<evidence type="ECO:0000313" key="3">
    <source>
        <dbReference type="Proteomes" id="UP000008065"/>
    </source>
</evidence>
<organism evidence="2 3">
    <name type="scientific">Neurospora tetrasperma (strain FGSC 2508 / ATCC MYA-4615 / P0657)</name>
    <dbReference type="NCBI Taxonomy" id="510951"/>
    <lineage>
        <taxon>Eukaryota</taxon>
        <taxon>Fungi</taxon>
        <taxon>Dikarya</taxon>
        <taxon>Ascomycota</taxon>
        <taxon>Pezizomycotina</taxon>
        <taxon>Sordariomycetes</taxon>
        <taxon>Sordariomycetidae</taxon>
        <taxon>Sordariales</taxon>
        <taxon>Sordariaceae</taxon>
        <taxon>Neurospora</taxon>
    </lineage>
</organism>
<evidence type="ECO:0000313" key="2">
    <source>
        <dbReference type="EMBL" id="EGO52361.1"/>
    </source>
</evidence>
<dbReference type="Proteomes" id="UP000008065">
    <property type="component" value="Unassembled WGS sequence"/>
</dbReference>
<feature type="compositionally biased region" description="Low complexity" evidence="1">
    <location>
        <begin position="39"/>
        <end position="69"/>
    </location>
</feature>
<evidence type="ECO:0000256" key="1">
    <source>
        <dbReference type="SAM" id="MobiDB-lite"/>
    </source>
</evidence>
<proteinExistence type="predicted"/>
<name>F8N1T4_NEUT8</name>